<dbReference type="OrthoDB" id="9775735at2"/>
<feature type="transmembrane region" description="Helical" evidence="8">
    <location>
        <begin position="272"/>
        <end position="292"/>
    </location>
</feature>
<dbReference type="AlphaFoldDB" id="A0A1H9IMX3"/>
<keyword evidence="5 8" id="KW-0812">Transmembrane</keyword>
<dbReference type="RefSeq" id="WP_091359037.1">
    <property type="nucleotide sequence ID" value="NZ_AP025284.1"/>
</dbReference>
<dbReference type="Pfam" id="PF02028">
    <property type="entry name" value="BCCT"/>
    <property type="match status" value="1"/>
</dbReference>
<feature type="transmembrane region" description="Helical" evidence="8">
    <location>
        <begin position="513"/>
        <end position="533"/>
    </location>
</feature>
<evidence type="ECO:0000256" key="3">
    <source>
        <dbReference type="ARBA" id="ARBA00022448"/>
    </source>
</evidence>
<keyword evidence="7 8" id="KW-0472">Membrane</keyword>
<evidence type="ECO:0000313" key="9">
    <source>
        <dbReference type="EMBL" id="SEQ76091.1"/>
    </source>
</evidence>
<evidence type="ECO:0000256" key="6">
    <source>
        <dbReference type="ARBA" id="ARBA00022989"/>
    </source>
</evidence>
<comment type="subcellular location">
    <subcellularLocation>
        <location evidence="1">Cell membrane</location>
        <topology evidence="1">Multi-pass membrane protein</topology>
    </subcellularLocation>
</comment>
<organism evidence="9 10">
    <name type="scientific">Amphritea atlantica</name>
    <dbReference type="NCBI Taxonomy" id="355243"/>
    <lineage>
        <taxon>Bacteria</taxon>
        <taxon>Pseudomonadati</taxon>
        <taxon>Pseudomonadota</taxon>
        <taxon>Gammaproteobacteria</taxon>
        <taxon>Oceanospirillales</taxon>
        <taxon>Oceanospirillaceae</taxon>
        <taxon>Amphritea</taxon>
    </lineage>
</organism>
<dbReference type="GO" id="GO:0022857">
    <property type="term" value="F:transmembrane transporter activity"/>
    <property type="evidence" value="ECO:0007669"/>
    <property type="project" value="InterPro"/>
</dbReference>
<evidence type="ECO:0000256" key="5">
    <source>
        <dbReference type="ARBA" id="ARBA00022692"/>
    </source>
</evidence>
<feature type="transmembrane region" description="Helical" evidence="8">
    <location>
        <begin position="361"/>
        <end position="380"/>
    </location>
</feature>
<evidence type="ECO:0000256" key="4">
    <source>
        <dbReference type="ARBA" id="ARBA00022475"/>
    </source>
</evidence>
<dbReference type="GO" id="GO:0005886">
    <property type="term" value="C:plasma membrane"/>
    <property type="evidence" value="ECO:0007669"/>
    <property type="project" value="UniProtKB-SubCell"/>
</dbReference>
<feature type="transmembrane region" description="Helical" evidence="8">
    <location>
        <begin position="441"/>
        <end position="461"/>
    </location>
</feature>
<dbReference type="NCBIfam" id="TIGR00842">
    <property type="entry name" value="bcct"/>
    <property type="match status" value="1"/>
</dbReference>
<feature type="transmembrane region" description="Helical" evidence="8">
    <location>
        <begin position="82"/>
        <end position="100"/>
    </location>
</feature>
<keyword evidence="10" id="KW-1185">Reference proteome</keyword>
<feature type="transmembrane region" description="Helical" evidence="8">
    <location>
        <begin position="43"/>
        <end position="62"/>
    </location>
</feature>
<reference evidence="10" key="1">
    <citation type="submission" date="2016-10" db="EMBL/GenBank/DDBJ databases">
        <authorList>
            <person name="Varghese N."/>
            <person name="Submissions S."/>
        </authorList>
    </citation>
    <scope>NUCLEOTIDE SEQUENCE [LARGE SCALE GENOMIC DNA]</scope>
    <source>
        <strain evidence="10">DSM 18887</strain>
    </source>
</reference>
<dbReference type="Proteomes" id="UP000198749">
    <property type="component" value="Unassembled WGS sequence"/>
</dbReference>
<keyword evidence="6 8" id="KW-1133">Transmembrane helix</keyword>
<protein>
    <submittedName>
        <fullName evidence="9">Betaine/carnitine transporter, BCCT family</fullName>
    </submittedName>
</protein>
<keyword evidence="3" id="KW-0813">Transport</keyword>
<proteinExistence type="inferred from homology"/>
<dbReference type="PANTHER" id="PTHR30047">
    <property type="entry name" value="HIGH-AFFINITY CHOLINE TRANSPORT PROTEIN-RELATED"/>
    <property type="match status" value="1"/>
</dbReference>
<feature type="transmembrane region" description="Helical" evidence="8">
    <location>
        <begin position="387"/>
        <end position="411"/>
    </location>
</feature>
<dbReference type="EMBL" id="FOGB01000007">
    <property type="protein sequence ID" value="SEQ76091.1"/>
    <property type="molecule type" value="Genomic_DNA"/>
</dbReference>
<comment type="similarity">
    <text evidence="2">Belongs to the BCCT transporter (TC 2.A.15) family.</text>
</comment>
<feature type="transmembrane region" description="Helical" evidence="8">
    <location>
        <begin position="488"/>
        <end position="507"/>
    </location>
</feature>
<keyword evidence="4" id="KW-1003">Cell membrane</keyword>
<evidence type="ECO:0000256" key="1">
    <source>
        <dbReference type="ARBA" id="ARBA00004651"/>
    </source>
</evidence>
<sequence length="541" mass="57950">MTMSSEPQTPAAPSAEIDTDYLIGQDNIQPSIGPLKVDIHNPVFALTAGSVIALVLFCLIFDKIAADIFGALRPWLTTQFDWVFAISMNIFVIFCLYLIVSPLGRIKIGGKSATPEYSYPAWFSMLFAAGMGIGLVFYGVLEPLNHSLTPSFNQPGILDANGNVADAATVDAAIKLGMASTIFHWGLHPWACYSVVALALGIFAYNKGLPLTIRSAFYPILGERVWGWPGHLLDSLAALATLAGLATSLGYGSSQAAAGLHYVFGIEATIELQVSIIIVVTGLAITSVVRGLDGGVKILSEANMLLALALFLFVLIFGATSGILGIFVEGLVAYGVNLPALSNWVGRDDGYYFHGWTTFYWAWWIAWSPFVGMFIARVSLGRSVREFIICVLLIPTLACVMWMAVFGGTAISQLVNDGYTGVQQTIANWTPELSLFHMLELLPLPMFTSVVGIVLVLVFFVTSSDSGSLVVDTICAGGKVDAPMPQRVFWASFEGLIAIALLLGGGLGSLQALAIATGFPFAIVTVSMCYCIWHGLRTEPA</sequence>
<feature type="transmembrane region" description="Helical" evidence="8">
    <location>
        <begin position="187"/>
        <end position="205"/>
    </location>
</feature>
<feature type="transmembrane region" description="Helical" evidence="8">
    <location>
        <begin position="304"/>
        <end position="328"/>
    </location>
</feature>
<dbReference type="InterPro" id="IPR000060">
    <property type="entry name" value="BCCT_transptr"/>
</dbReference>
<evidence type="ECO:0000256" key="7">
    <source>
        <dbReference type="ARBA" id="ARBA00023136"/>
    </source>
</evidence>
<dbReference type="PANTHER" id="PTHR30047:SF7">
    <property type="entry name" value="HIGH-AFFINITY CHOLINE TRANSPORT PROTEIN"/>
    <property type="match status" value="1"/>
</dbReference>
<feature type="transmembrane region" description="Helical" evidence="8">
    <location>
        <begin position="121"/>
        <end position="141"/>
    </location>
</feature>
<name>A0A1H9IMX3_9GAMM</name>
<evidence type="ECO:0000313" key="10">
    <source>
        <dbReference type="Proteomes" id="UP000198749"/>
    </source>
</evidence>
<accession>A0A1H9IMX3</accession>
<evidence type="ECO:0000256" key="2">
    <source>
        <dbReference type="ARBA" id="ARBA00005658"/>
    </source>
</evidence>
<evidence type="ECO:0000256" key="8">
    <source>
        <dbReference type="SAM" id="Phobius"/>
    </source>
</evidence>
<gene>
    <name evidence="9" type="ORF">SAMN03080615_02667</name>
</gene>